<dbReference type="InterPro" id="IPR036116">
    <property type="entry name" value="FN3_sf"/>
</dbReference>
<feature type="region of interest" description="Disordered" evidence="2">
    <location>
        <begin position="1227"/>
        <end position="1442"/>
    </location>
</feature>
<keyword evidence="9" id="KW-1185">Reference proteome</keyword>
<keyword evidence="1" id="KW-0677">Repeat</keyword>
<keyword evidence="4" id="KW-0732">Signal</keyword>
<evidence type="ECO:0000256" key="4">
    <source>
        <dbReference type="SAM" id="SignalP"/>
    </source>
</evidence>
<evidence type="ECO:0000313" key="8">
    <source>
        <dbReference type="EMBL" id="CAG9800163.1"/>
    </source>
</evidence>
<evidence type="ECO:0000256" key="3">
    <source>
        <dbReference type="SAM" id="Phobius"/>
    </source>
</evidence>
<dbReference type="PANTHER" id="PTHR13817">
    <property type="entry name" value="TITIN"/>
    <property type="match status" value="1"/>
</dbReference>
<evidence type="ECO:0000256" key="2">
    <source>
        <dbReference type="SAM" id="MobiDB-lite"/>
    </source>
</evidence>
<dbReference type="PRINTS" id="PR00014">
    <property type="entry name" value="FNTYPEIII"/>
</dbReference>
<dbReference type="Pfam" id="PF00041">
    <property type="entry name" value="fn3"/>
    <property type="match status" value="2"/>
</dbReference>
<reference evidence="8" key="1">
    <citation type="submission" date="2022-01" db="EMBL/GenBank/DDBJ databases">
        <authorList>
            <person name="King R."/>
        </authorList>
    </citation>
    <scope>NUCLEOTIDE SEQUENCE</scope>
</reference>
<feature type="domain" description="Fibronectin type-III" evidence="5">
    <location>
        <begin position="467"/>
        <end position="548"/>
    </location>
</feature>
<feature type="domain" description="Immunoglobulin subtype 2" evidence="6">
    <location>
        <begin position="292"/>
        <end position="357"/>
    </location>
</feature>
<sequence length="1542" mass="174544">MNFIRFLLVIAVQVIVINSYPTPTLRKEIDQFQNVINFQRITEIIREYWENDPNIQALIKYLKGDTFKSAWNILAQSEDVDNIVEWMHTHGVDIEEIVENLFQDIITIHQSSLQFERIIFEQFSLTTFEDEIRNEIKYDEMNALIDSYINDGNDFTHLYLILKVKCPQAPGKPYLLPGLSTEEPEIMVTIKWQPPAVDGGSAIMGYIVEHKRTGSPNWVRATPQSVQFTELSISGLEPGWRYQFRVIAENAVGYSQPSEPSDPLTVTLQRNLTAFTAPRFLSELEDFNGIENEKVEFKVRCIGTPSAQISWFKDGFEIFSSRRAKIVTENDASTLIFYQASLTDEGEIKCTATNRAGYAFTKAHLSIEAPPKIRLPRQYEDGLIIEAEEVVRLKVGIAGRPAPSIEWSHNGEIITSSGRYEITSNDKNSTLKIANTNRTDRGEYHLRALNSLGEDFASFLVTVTARPTPPGKISTKPVTNNIVTLTWAPPEDDGGCKIGNYIVEYFRIGWNVWLKAATCRSLAVTLNDLISGSEYKFRVKAENPYGVSEPSVESDVLFIPDAKRGITDPTRSKSQSLLGIKSEVSPVAPRRRNPSQSPARSMLTEHSEHKKPSPIPQIKLNTKIFDDDTITRDMSYGTSDDFYKFKEVPSTSLHEKSGLEQQSKSLKGVKNNVKFVDEVLQTTQTKTIDEPIYANLPIKDNEKEPKTLSKGSKQNGNRTYLDLSKARGSDAHNSIQNSSEFMLVLYADKESKNDAKNDSFELEDYFEPPKPLSQSAPELNQIIPDGPILRRAVSSTELLFERAMARFYKAVEIEQTENARKRSFSVDDEGRQRSVSVDQESRHLEIHADAQDTALTHLRINSMTESEKMSVLRRRLSGDTPNLHINIPKRLDLNRDESFDEFDPTYLNTLRNEDINSPDMYSDERSPSPYSMPRAQANNDEEKFSSDYSESTESSNVEEEEDEDASPRRSRNRTNDKDTYHARMLSPYRQPPKDEAAEVLTKLKSPLPDPNFIPKPILKRPQSADGRKPTPIFPKLDLFKRRSLSPSPPANRTHRKSVEIDEKPVIIGQTSKEEVKPKVAEVPAIKKEELKVERKSQKSPSPVPQIKIDKKESPPKTQPQPQTQTSSQLQDQKNIQTQKQTSPQPLPLPQSKQFLQPEIIEPEEEEQFDPEILKRAEQTKRKMLERRQSSIEENRVMADFYGDIIKTVSLPSKPKVPIYMDPEALKKLEMEEEQQNDSGVMSAAELSPQSTLNRPLSPNPNRSPSPYSRRASESGRPLTFSPPPVSSPVKGRRASEAPKLQGKHTEQFSNLPLKNTMDTFTSNYNRLELNKSPSPQTNSFNKAPTEQQLPISPPKPPIIENEVSSTDERGRVPTKSSTGTLPKRRKQSKSRSRDTSMIRMPDIHPILPKSPVELTQSVAPITRRMKSSSRTRNRSESKSPTAMNRKIIINRMAPPVIKKATTPLSQSPVSSRAVTPSEFQEEVDAKVKSSMTHATDVSILVFATYIYFFKSALLALPILVLLIYRQIAAKIPDWMKGKKKKS</sequence>
<feature type="domain" description="Immunoglobulin subtype 2" evidence="6">
    <location>
        <begin position="386"/>
        <end position="453"/>
    </location>
</feature>
<evidence type="ECO:0000313" key="9">
    <source>
        <dbReference type="Proteomes" id="UP001153620"/>
    </source>
</evidence>
<feature type="compositionally biased region" description="Basic residues" evidence="2">
    <location>
        <begin position="1423"/>
        <end position="1432"/>
    </location>
</feature>
<feature type="signal peptide" evidence="4">
    <location>
        <begin position="1"/>
        <end position="19"/>
    </location>
</feature>
<dbReference type="InterPro" id="IPR003598">
    <property type="entry name" value="Ig_sub2"/>
</dbReference>
<dbReference type="FunFam" id="2.60.40.10:FF:000612">
    <property type="entry name" value="palladin isoform X1"/>
    <property type="match status" value="1"/>
</dbReference>
<dbReference type="EMBL" id="OU895877">
    <property type="protein sequence ID" value="CAG9800163.1"/>
    <property type="molecule type" value="Genomic_DNA"/>
</dbReference>
<dbReference type="CDD" id="cd00096">
    <property type="entry name" value="Ig"/>
    <property type="match status" value="1"/>
</dbReference>
<dbReference type="SUPFAM" id="SSF49265">
    <property type="entry name" value="Fibronectin type III"/>
    <property type="match status" value="1"/>
</dbReference>
<dbReference type="InterPro" id="IPR013783">
    <property type="entry name" value="Ig-like_fold"/>
</dbReference>
<evidence type="ECO:0000259" key="6">
    <source>
        <dbReference type="SMART" id="SM00408"/>
    </source>
</evidence>
<dbReference type="FunFam" id="2.60.40.10:FF:001223">
    <property type="entry name" value="Sidekick cell adhesion molecule 1"/>
    <property type="match status" value="1"/>
</dbReference>
<feature type="chain" id="PRO_5040478101" evidence="4">
    <location>
        <begin position="20"/>
        <end position="1542"/>
    </location>
</feature>
<protein>
    <submittedName>
        <fullName evidence="8">Uncharacterized protein</fullName>
    </submittedName>
</protein>
<keyword evidence="3" id="KW-1133">Transmembrane helix</keyword>
<dbReference type="Gene3D" id="2.60.40.10">
    <property type="entry name" value="Immunoglobulins"/>
    <property type="match status" value="4"/>
</dbReference>
<dbReference type="GO" id="GO:0031430">
    <property type="term" value="C:M band"/>
    <property type="evidence" value="ECO:0007669"/>
    <property type="project" value="TreeGrafter"/>
</dbReference>
<evidence type="ECO:0000259" key="7">
    <source>
        <dbReference type="SMART" id="SM00409"/>
    </source>
</evidence>
<feature type="region of interest" description="Disordered" evidence="2">
    <location>
        <begin position="696"/>
        <end position="718"/>
    </location>
</feature>
<proteinExistence type="predicted"/>
<accession>A0A9N9WLG6</accession>
<feature type="compositionally biased region" description="Low complexity" evidence="2">
    <location>
        <begin position="1119"/>
        <end position="1159"/>
    </location>
</feature>
<dbReference type="InterPro" id="IPR013098">
    <property type="entry name" value="Ig_I-set"/>
</dbReference>
<feature type="compositionally biased region" description="Low complexity" evidence="2">
    <location>
        <begin position="946"/>
        <end position="955"/>
    </location>
</feature>
<dbReference type="SMART" id="SM00409">
    <property type="entry name" value="IG"/>
    <property type="match status" value="2"/>
</dbReference>
<feature type="transmembrane region" description="Helical" evidence="3">
    <location>
        <begin position="1499"/>
        <end position="1524"/>
    </location>
</feature>
<reference evidence="8" key="2">
    <citation type="submission" date="2022-10" db="EMBL/GenBank/DDBJ databases">
        <authorList>
            <consortium name="ENA_rothamsted_submissions"/>
            <consortium name="culmorum"/>
            <person name="King R."/>
        </authorList>
    </citation>
    <scope>NUCLEOTIDE SEQUENCE</scope>
</reference>
<keyword evidence="3" id="KW-0472">Membrane</keyword>
<feature type="compositionally biased region" description="Basic and acidic residues" evidence="2">
    <location>
        <begin position="1071"/>
        <end position="1096"/>
    </location>
</feature>
<feature type="compositionally biased region" description="Polar residues" evidence="2">
    <location>
        <begin position="709"/>
        <end position="718"/>
    </location>
</feature>
<feature type="region of interest" description="Disordered" evidence="2">
    <location>
        <begin position="910"/>
        <end position="1172"/>
    </location>
</feature>
<feature type="domain" description="Immunoglobulin" evidence="7">
    <location>
        <begin position="380"/>
        <end position="464"/>
    </location>
</feature>
<feature type="domain" description="Immunoglobulin" evidence="7">
    <location>
        <begin position="284"/>
        <end position="368"/>
    </location>
</feature>
<feature type="compositionally biased region" description="Acidic residues" evidence="2">
    <location>
        <begin position="1160"/>
        <end position="1169"/>
    </location>
</feature>
<dbReference type="PANTHER" id="PTHR13817:SF167">
    <property type="entry name" value="MYOMESIN AND MYOSIN BINDING PROTEIN"/>
    <property type="match status" value="1"/>
</dbReference>
<dbReference type="CDD" id="cd00063">
    <property type="entry name" value="FN3"/>
    <property type="match status" value="2"/>
</dbReference>
<feature type="domain" description="Fibronectin type-III" evidence="5">
    <location>
        <begin position="167"/>
        <end position="255"/>
    </location>
</feature>
<evidence type="ECO:0000259" key="5">
    <source>
        <dbReference type="SMART" id="SM00060"/>
    </source>
</evidence>
<feature type="compositionally biased region" description="Polar residues" evidence="2">
    <location>
        <begin position="1307"/>
        <end position="1350"/>
    </location>
</feature>
<dbReference type="InterPro" id="IPR010629">
    <property type="entry name" value="Ins_allergen"/>
</dbReference>
<dbReference type="SUPFAM" id="SSF48726">
    <property type="entry name" value="Immunoglobulin"/>
    <property type="match status" value="2"/>
</dbReference>
<dbReference type="InterPro" id="IPR003599">
    <property type="entry name" value="Ig_sub"/>
</dbReference>
<name>A0A9N9WLG6_9DIPT</name>
<organism evidence="8 9">
    <name type="scientific">Chironomus riparius</name>
    <dbReference type="NCBI Taxonomy" id="315576"/>
    <lineage>
        <taxon>Eukaryota</taxon>
        <taxon>Metazoa</taxon>
        <taxon>Ecdysozoa</taxon>
        <taxon>Arthropoda</taxon>
        <taxon>Hexapoda</taxon>
        <taxon>Insecta</taxon>
        <taxon>Pterygota</taxon>
        <taxon>Neoptera</taxon>
        <taxon>Endopterygota</taxon>
        <taxon>Diptera</taxon>
        <taxon>Nematocera</taxon>
        <taxon>Chironomoidea</taxon>
        <taxon>Chironomidae</taxon>
        <taxon>Chironominae</taxon>
        <taxon>Chironomus</taxon>
    </lineage>
</organism>
<keyword evidence="3" id="KW-0812">Transmembrane</keyword>
<dbReference type="FunFam" id="2.60.40.10:FF:001806">
    <property type="entry name" value="Blast:Twitchin"/>
    <property type="match status" value="1"/>
</dbReference>
<dbReference type="SMART" id="SM00408">
    <property type="entry name" value="IGc2"/>
    <property type="match status" value="2"/>
</dbReference>
<dbReference type="OrthoDB" id="6107607at2759"/>
<dbReference type="Pfam" id="PF07679">
    <property type="entry name" value="I-set"/>
    <property type="match status" value="2"/>
</dbReference>
<dbReference type="InterPro" id="IPR050964">
    <property type="entry name" value="Striated_Muscle_Regulatory"/>
</dbReference>
<evidence type="ECO:0000256" key="1">
    <source>
        <dbReference type="ARBA" id="ARBA00022737"/>
    </source>
</evidence>
<dbReference type="InterPro" id="IPR003961">
    <property type="entry name" value="FN3_dom"/>
</dbReference>
<dbReference type="Proteomes" id="UP001153620">
    <property type="component" value="Chromosome 1"/>
</dbReference>
<feature type="region of interest" description="Disordered" evidence="2">
    <location>
        <begin position="564"/>
        <end position="616"/>
    </location>
</feature>
<gene>
    <name evidence="8" type="ORF">CHIRRI_LOCUS3113</name>
</gene>
<dbReference type="Pfam" id="PF06757">
    <property type="entry name" value="Ins_allergen_rp"/>
    <property type="match status" value="1"/>
</dbReference>
<dbReference type="InterPro" id="IPR036179">
    <property type="entry name" value="Ig-like_dom_sf"/>
</dbReference>
<dbReference type="GO" id="GO:0045214">
    <property type="term" value="P:sarcomere organization"/>
    <property type="evidence" value="ECO:0007669"/>
    <property type="project" value="TreeGrafter"/>
</dbReference>
<dbReference type="SMART" id="SM00060">
    <property type="entry name" value="FN3"/>
    <property type="match status" value="2"/>
</dbReference>